<feature type="non-terminal residue" evidence="2">
    <location>
        <position position="125"/>
    </location>
</feature>
<sequence length="125" mass="13820">MGRLYGIFLFVAPVLVSLLVLISMGTLIPWICLVEDDFVYLTILLYLSLDHSPRRGTPPWEKNVLHSRLAFSSIRLILEGSDKGHYVSLAAVALNLSTKSVNTSSSPYLNAINSPSEIERGFLAQ</sequence>
<proteinExistence type="predicted"/>
<dbReference type="AlphaFoldDB" id="U5D7J2"/>
<evidence type="ECO:0000256" key="1">
    <source>
        <dbReference type="SAM" id="Phobius"/>
    </source>
</evidence>
<keyword evidence="3" id="KW-1185">Reference proteome</keyword>
<dbReference type="EMBL" id="KI392350">
    <property type="protein sequence ID" value="ERN17387.1"/>
    <property type="molecule type" value="Genomic_DNA"/>
</dbReference>
<dbReference type="Proteomes" id="UP000017836">
    <property type="component" value="Unassembled WGS sequence"/>
</dbReference>
<dbReference type="HOGENOM" id="CLU_1998358_0_0_1"/>
<keyword evidence="1" id="KW-0812">Transmembrane</keyword>
<organism evidence="2 3">
    <name type="scientific">Amborella trichopoda</name>
    <dbReference type="NCBI Taxonomy" id="13333"/>
    <lineage>
        <taxon>Eukaryota</taxon>
        <taxon>Viridiplantae</taxon>
        <taxon>Streptophyta</taxon>
        <taxon>Embryophyta</taxon>
        <taxon>Tracheophyta</taxon>
        <taxon>Spermatophyta</taxon>
        <taxon>Magnoliopsida</taxon>
        <taxon>Amborellales</taxon>
        <taxon>Amborellaceae</taxon>
        <taxon>Amborella</taxon>
    </lineage>
</organism>
<gene>
    <name evidence="2" type="ORF">AMTR_s00037p00200450</name>
</gene>
<evidence type="ECO:0000313" key="3">
    <source>
        <dbReference type="Proteomes" id="UP000017836"/>
    </source>
</evidence>
<evidence type="ECO:0000313" key="2">
    <source>
        <dbReference type="EMBL" id="ERN17387.1"/>
    </source>
</evidence>
<keyword evidence="1" id="KW-1133">Transmembrane helix</keyword>
<keyword evidence="1" id="KW-0472">Membrane</keyword>
<accession>U5D7J2</accession>
<reference evidence="3" key="1">
    <citation type="journal article" date="2013" name="Science">
        <title>The Amborella genome and the evolution of flowering plants.</title>
        <authorList>
            <consortium name="Amborella Genome Project"/>
        </authorList>
    </citation>
    <scope>NUCLEOTIDE SEQUENCE [LARGE SCALE GENOMIC DNA]</scope>
</reference>
<feature type="transmembrane region" description="Helical" evidence="1">
    <location>
        <begin position="7"/>
        <end position="31"/>
    </location>
</feature>
<dbReference type="Gramene" id="ERN17387">
    <property type="protein sequence ID" value="ERN17387"/>
    <property type="gene ID" value="AMTR_s00037p00200450"/>
</dbReference>
<protein>
    <submittedName>
        <fullName evidence="2">Uncharacterized protein</fullName>
    </submittedName>
</protein>
<name>U5D7J2_AMBTC</name>